<evidence type="ECO:0000313" key="7">
    <source>
        <dbReference type="EMBL" id="ATF08085.1"/>
    </source>
</evidence>
<dbReference type="InterPro" id="IPR018389">
    <property type="entry name" value="DctP_fam"/>
</dbReference>
<evidence type="ECO:0000313" key="8">
    <source>
        <dbReference type="Proteomes" id="UP000217545"/>
    </source>
</evidence>
<organism evidence="7 8">
    <name type="scientific">Phaeobacter gallaeciensis</name>
    <dbReference type="NCBI Taxonomy" id="60890"/>
    <lineage>
        <taxon>Bacteria</taxon>
        <taxon>Pseudomonadati</taxon>
        <taxon>Pseudomonadota</taxon>
        <taxon>Alphaproteobacteria</taxon>
        <taxon>Rhodobacterales</taxon>
        <taxon>Roseobacteraceae</taxon>
        <taxon>Phaeobacter</taxon>
    </lineage>
</organism>
<reference evidence="7 8" key="1">
    <citation type="journal article" date="2017" name="Front. Microbiol.">
        <title>Phaeobacter piscinae sp. nov., a species of the Roseobacter group and potential aquaculture probiont.</title>
        <authorList>
            <person name="Sonnenschein E.C."/>
            <person name="Phippen C.B.W."/>
            <person name="Nielsen K.F."/>
            <person name="Mateiu R.V."/>
            <person name="Melchiorsen J."/>
            <person name="Gram L."/>
            <person name="Overmann J."/>
            <person name="Freese H.M."/>
        </authorList>
    </citation>
    <scope>NUCLEOTIDE SEQUENCE [LARGE SCALE GENOMIC DNA]</scope>
    <source>
        <strain evidence="7 8">P63</strain>
    </source>
</reference>
<dbReference type="GeneID" id="31848528"/>
<feature type="binding site" evidence="4">
    <location>
        <position position="178"/>
    </location>
    <ligand>
        <name>substrate</name>
    </ligand>
</feature>
<dbReference type="GO" id="GO:0031317">
    <property type="term" value="C:tripartite ATP-independent periplasmic transporter complex"/>
    <property type="evidence" value="ECO:0007669"/>
    <property type="project" value="InterPro"/>
</dbReference>
<dbReference type="PROSITE" id="PS51318">
    <property type="entry name" value="TAT"/>
    <property type="match status" value="1"/>
</dbReference>
<dbReference type="GO" id="GO:0046872">
    <property type="term" value="F:metal ion binding"/>
    <property type="evidence" value="ECO:0007669"/>
    <property type="project" value="UniProtKB-KW"/>
</dbReference>
<dbReference type="InterPro" id="IPR006311">
    <property type="entry name" value="TAT_signal"/>
</dbReference>
<keyword evidence="3" id="KW-0574">Periplasm</keyword>
<evidence type="ECO:0000256" key="2">
    <source>
        <dbReference type="ARBA" id="ARBA00022729"/>
    </source>
</evidence>
<feature type="binding site" evidence="5">
    <location>
        <position position="216"/>
    </location>
    <ligand>
        <name>Na(+)</name>
        <dbReference type="ChEBI" id="CHEBI:29101"/>
    </ligand>
</feature>
<evidence type="ECO:0000256" key="1">
    <source>
        <dbReference type="ARBA" id="ARBA00004418"/>
    </source>
</evidence>
<feature type="signal peptide" evidence="6">
    <location>
        <begin position="1"/>
        <end position="29"/>
    </location>
</feature>
<dbReference type="GO" id="GO:0055085">
    <property type="term" value="P:transmembrane transport"/>
    <property type="evidence" value="ECO:0007669"/>
    <property type="project" value="InterPro"/>
</dbReference>
<dbReference type="PANTHER" id="PTHR33376:SF5">
    <property type="entry name" value="EXTRACYTOPLASMIC SOLUTE RECEPTOR PROTEIN"/>
    <property type="match status" value="1"/>
</dbReference>
<dbReference type="Proteomes" id="UP000217545">
    <property type="component" value="Plasmid pP63_b"/>
</dbReference>
<feature type="binding site" evidence="5">
    <location>
        <position position="215"/>
    </location>
    <ligand>
        <name>substrate</name>
    </ligand>
</feature>
<dbReference type="PIRSF" id="PIRSF039026">
    <property type="entry name" value="SiaP"/>
    <property type="match status" value="1"/>
</dbReference>
<dbReference type="PANTHER" id="PTHR33376">
    <property type="match status" value="1"/>
</dbReference>
<feature type="binding site" evidence="4">
    <location>
        <position position="157"/>
    </location>
    <ligand>
        <name>substrate</name>
    </ligand>
</feature>
<dbReference type="InterPro" id="IPR038404">
    <property type="entry name" value="TRAP_DctP_sf"/>
</dbReference>
<geneLocation type="plasmid" evidence="8">
    <name>pp63_b</name>
</geneLocation>
<dbReference type="Gene3D" id="3.40.190.170">
    <property type="entry name" value="Bacterial extracellular solute-binding protein, family 7"/>
    <property type="match status" value="1"/>
</dbReference>
<keyword evidence="5" id="KW-0479">Metal-binding</keyword>
<gene>
    <name evidence="7" type="ORF">PhaeoP63_04054</name>
</gene>
<accession>A0AAC9ZDG1</accession>
<evidence type="ECO:0000256" key="5">
    <source>
        <dbReference type="PIRSR" id="PIRSR039026-2"/>
    </source>
</evidence>
<dbReference type="Gene3D" id="3.40.190.10">
    <property type="entry name" value="Periplasmic binding protein-like II"/>
    <property type="match status" value="1"/>
</dbReference>
<protein>
    <submittedName>
        <fullName evidence="7">TRAP-type mannitol/chloroaromatic compound transport system, periplasmic component</fullName>
    </submittedName>
</protein>
<evidence type="ECO:0000256" key="3">
    <source>
        <dbReference type="ARBA" id="ARBA00022764"/>
    </source>
</evidence>
<proteinExistence type="predicted"/>
<dbReference type="Pfam" id="PF03480">
    <property type="entry name" value="DctP"/>
    <property type="match status" value="1"/>
</dbReference>
<feature type="binding site" evidence="5">
    <location>
        <position position="241"/>
    </location>
    <ligand>
        <name>substrate</name>
    </ligand>
</feature>
<dbReference type="EMBL" id="CP010786">
    <property type="protein sequence ID" value="ATF08085.1"/>
    <property type="molecule type" value="Genomic_DNA"/>
</dbReference>
<sequence length="360" mass="39081">MSTNLTRRRFLNATSLAAGTAALATPALAQGGTELKMLTCWPKNFPGLGTSAERFAQRVAAASEGKLRIKVFGAGEVVAPFEVLDAVAAGAGDLTHDTPYYWFGKDPAFVYFAVVPFGLTADEHFTWLKFGGGQVLWDELGAAHGVKPLANLNTGAQMGGWFKEPINSAADLQGLRIRYPGLGGQMLARLGATPVNIPGGELFTALQSGTIDGLEWIAPWNDLAFGFHRAAKHYYYPGFHEMGHTISSHVNADVWAGLSDSEQAIMQSAADAEYVTSLAEYNARNLDALNTLVSKHDVELHEWPSEIVAEMQRIAPEVLAESAARSEMATKVHQSWTAFRDAQRQWGEIGDYANARLKQR</sequence>
<dbReference type="NCBIfam" id="NF037995">
    <property type="entry name" value="TRAP_S1"/>
    <property type="match status" value="1"/>
</dbReference>
<feature type="chain" id="PRO_5042085071" evidence="6">
    <location>
        <begin position="30"/>
        <end position="360"/>
    </location>
</feature>
<dbReference type="CDD" id="cd13604">
    <property type="entry name" value="PBP2_TRAP_ketoacid_lactate_like"/>
    <property type="match status" value="1"/>
</dbReference>
<keyword evidence="7" id="KW-0614">Plasmid</keyword>
<evidence type="ECO:0000256" key="6">
    <source>
        <dbReference type="SAM" id="SignalP"/>
    </source>
</evidence>
<dbReference type="GO" id="GO:0042597">
    <property type="term" value="C:periplasmic space"/>
    <property type="evidence" value="ECO:0007669"/>
    <property type="project" value="UniProtKB-SubCell"/>
</dbReference>
<dbReference type="AlphaFoldDB" id="A0AAC9ZDG1"/>
<keyword evidence="2 6" id="KW-0732">Signal</keyword>
<evidence type="ECO:0000256" key="4">
    <source>
        <dbReference type="PIRSR" id="PIRSR039026-1"/>
    </source>
</evidence>
<comment type="subcellular location">
    <subcellularLocation>
        <location evidence="1">Periplasm</location>
    </subcellularLocation>
</comment>
<dbReference type="RefSeq" id="WP_024099530.1">
    <property type="nucleotide sequence ID" value="NZ_CP010591.1"/>
</dbReference>
<dbReference type="InterPro" id="IPR026289">
    <property type="entry name" value="SBP_TakP-like"/>
</dbReference>
<name>A0AAC9ZDG1_9RHOB</name>